<evidence type="ECO:0000256" key="3">
    <source>
        <dbReference type="SAM" id="MobiDB-lite"/>
    </source>
</evidence>
<feature type="chain" id="PRO_5022892902" description="Fungal lipase-type domain-containing protein" evidence="4">
    <location>
        <begin position="21"/>
        <end position="429"/>
    </location>
</feature>
<evidence type="ECO:0000256" key="1">
    <source>
        <dbReference type="ARBA" id="ARBA00022729"/>
    </source>
</evidence>
<evidence type="ECO:0000313" key="7">
    <source>
        <dbReference type="Proteomes" id="UP000317257"/>
    </source>
</evidence>
<feature type="region of interest" description="Disordered" evidence="3">
    <location>
        <begin position="140"/>
        <end position="161"/>
    </location>
</feature>
<proteinExistence type="predicted"/>
<feature type="signal peptide" evidence="4">
    <location>
        <begin position="1"/>
        <end position="20"/>
    </location>
</feature>
<evidence type="ECO:0000256" key="4">
    <source>
        <dbReference type="SAM" id="SignalP"/>
    </source>
</evidence>
<dbReference type="GO" id="GO:0006629">
    <property type="term" value="P:lipid metabolic process"/>
    <property type="evidence" value="ECO:0007669"/>
    <property type="project" value="InterPro"/>
</dbReference>
<dbReference type="Gene3D" id="3.40.50.1820">
    <property type="entry name" value="alpha/beta hydrolase"/>
    <property type="match status" value="2"/>
</dbReference>
<name>A0A5C6G0K8_METRR</name>
<dbReference type="InterPro" id="IPR029058">
    <property type="entry name" value="AB_hydrolase_fold"/>
</dbReference>
<protein>
    <recommendedName>
        <fullName evidence="5">Fungal lipase-type domain-containing protein</fullName>
    </recommendedName>
</protein>
<accession>A0A5C6G0K8</accession>
<keyword evidence="2" id="KW-0378">Hydrolase</keyword>
<dbReference type="SUPFAM" id="SSF53474">
    <property type="entry name" value="alpha/beta-Hydrolases"/>
    <property type="match status" value="1"/>
</dbReference>
<dbReference type="PANTHER" id="PTHR46640">
    <property type="entry name" value="TRIACYLGLYCEROL LIPASE, PUTATIVE (AFU_ORTHOLOGUE AFUA_6G06510)-RELATED"/>
    <property type="match status" value="1"/>
</dbReference>
<keyword evidence="1 4" id="KW-0732">Signal</keyword>
<dbReference type="InterPro" id="IPR051299">
    <property type="entry name" value="AB_hydrolase_lip/est"/>
</dbReference>
<evidence type="ECO:0000256" key="2">
    <source>
        <dbReference type="ARBA" id="ARBA00022801"/>
    </source>
</evidence>
<comment type="caution">
    <text evidence="6">The sequence shown here is derived from an EMBL/GenBank/DDBJ whole genome shotgun (WGS) entry which is preliminary data.</text>
</comment>
<gene>
    <name evidence="6" type="ORF">ED733_002348</name>
</gene>
<dbReference type="PANTHER" id="PTHR46640:SF1">
    <property type="entry name" value="FUNGAL LIPASE-LIKE DOMAIN-CONTAINING PROTEIN-RELATED"/>
    <property type="match status" value="1"/>
</dbReference>
<evidence type="ECO:0000259" key="5">
    <source>
        <dbReference type="Pfam" id="PF01764"/>
    </source>
</evidence>
<sequence>MRFSLKGLSVTLSLIIASSAKIQTPSAQFLKDIDVYARYASFGYCKHLVDGKVQPGTKVCASDKGIPNGCGELAHAVVVAEFPNKVGASGYVAVNDATKQIIVSFRGTGSRKDTFTDAKACKTRSRRFLGFDDLDDDFEDLFDDDEEDETDDEEEDEIDDEEDFDDFASDLGEGFDDLVTDIGDTVGEWTTDTTNYLEDAWNAVADLSIKVTNEGIKLVVLGMAQTICQMTQVLKVDPKDRLLPFCDKCKVHQGFFEAFMGIKNHMFASVRKQKKLHPKYQIKVTGYSLGAAMATLSAAYLRKAKIKADLYTFGSPRVGNEAFAKLVSNQKQAFGKTFRITVMNDPVADVPWAAAGFSHIEPEYWFPRGITAKQMHICTGVNNLLCSGRYHLSVSDVALGEERLKPHLWQSYAIGFPYTTPTTCPGSSR</sequence>
<evidence type="ECO:0000313" key="6">
    <source>
        <dbReference type="EMBL" id="TWU71390.1"/>
    </source>
</evidence>
<dbReference type="Proteomes" id="UP000317257">
    <property type="component" value="Unassembled WGS sequence"/>
</dbReference>
<reference evidence="7" key="1">
    <citation type="submission" date="2018-12" db="EMBL/GenBank/DDBJ databases">
        <title>The complete genome of Metarhizium rileyi, a key fungal pathogen of Lepidoptera.</title>
        <authorList>
            <person name="Binneck E."/>
            <person name="Lastra C.C.L."/>
            <person name="Sosa-Gomez D.R."/>
        </authorList>
    </citation>
    <scope>NUCLEOTIDE SEQUENCE [LARGE SCALE GENOMIC DNA]</scope>
    <source>
        <strain evidence="7">Cep018-CH2</strain>
    </source>
</reference>
<feature type="domain" description="Fungal lipase-type" evidence="5">
    <location>
        <begin position="232"/>
        <end position="352"/>
    </location>
</feature>
<dbReference type="CDD" id="cd00519">
    <property type="entry name" value="Lipase_3"/>
    <property type="match status" value="1"/>
</dbReference>
<dbReference type="AlphaFoldDB" id="A0A5C6G0K8"/>
<dbReference type="Pfam" id="PF01764">
    <property type="entry name" value="Lipase_3"/>
    <property type="match status" value="1"/>
</dbReference>
<dbReference type="InterPro" id="IPR002921">
    <property type="entry name" value="Fungal_lipase-type"/>
</dbReference>
<dbReference type="EMBL" id="SBHS01000046">
    <property type="protein sequence ID" value="TWU71390.1"/>
    <property type="molecule type" value="Genomic_DNA"/>
</dbReference>
<dbReference type="GO" id="GO:0016787">
    <property type="term" value="F:hydrolase activity"/>
    <property type="evidence" value="ECO:0007669"/>
    <property type="project" value="UniProtKB-KW"/>
</dbReference>
<organism evidence="6 7">
    <name type="scientific">Metarhizium rileyi (strain RCEF 4871)</name>
    <name type="common">Nomuraea rileyi</name>
    <dbReference type="NCBI Taxonomy" id="1649241"/>
    <lineage>
        <taxon>Eukaryota</taxon>
        <taxon>Fungi</taxon>
        <taxon>Dikarya</taxon>
        <taxon>Ascomycota</taxon>
        <taxon>Pezizomycotina</taxon>
        <taxon>Sordariomycetes</taxon>
        <taxon>Hypocreomycetidae</taxon>
        <taxon>Hypocreales</taxon>
        <taxon>Clavicipitaceae</taxon>
        <taxon>Metarhizium</taxon>
    </lineage>
</organism>